<evidence type="ECO:0000313" key="2">
    <source>
        <dbReference type="EMBL" id="KAG6921827.1"/>
    </source>
</evidence>
<protein>
    <submittedName>
        <fullName evidence="2">Uncharacterized protein</fullName>
    </submittedName>
</protein>
<name>A0A8T1RZB0_CHESE</name>
<dbReference type="EMBL" id="JAHGAV010001683">
    <property type="protein sequence ID" value="KAG6921827.1"/>
    <property type="molecule type" value="Genomic_DNA"/>
</dbReference>
<comment type="caution">
    <text evidence="2">The sequence shown here is derived from an EMBL/GenBank/DDBJ whole genome shotgun (WGS) entry which is preliminary data.</text>
</comment>
<reference evidence="2 3" key="1">
    <citation type="journal article" date="2020" name="G3 (Bethesda)">
        <title>Draft Genome of the Common Snapping Turtle, Chelydra serpentina, a Model for Phenotypic Plasticity in Reptiles.</title>
        <authorList>
            <person name="Das D."/>
            <person name="Singh S.K."/>
            <person name="Bierstedt J."/>
            <person name="Erickson A."/>
            <person name="Galli G.L.J."/>
            <person name="Crossley D.A. 2nd"/>
            <person name="Rhen T."/>
        </authorList>
    </citation>
    <scope>NUCLEOTIDE SEQUENCE [LARGE SCALE GENOMIC DNA]</scope>
    <source>
        <strain evidence="2">KW</strain>
    </source>
</reference>
<gene>
    <name evidence="2" type="ORF">G0U57_005056</name>
</gene>
<keyword evidence="3" id="KW-1185">Reference proteome</keyword>
<accession>A0A8T1RZB0</accession>
<evidence type="ECO:0000313" key="3">
    <source>
        <dbReference type="Proteomes" id="UP000765507"/>
    </source>
</evidence>
<proteinExistence type="predicted"/>
<dbReference type="Proteomes" id="UP000765507">
    <property type="component" value="Unassembled WGS sequence"/>
</dbReference>
<sequence length="237" mass="24924">MLGKKAVQMAPEPVGSCCRIPQEESGPPVPADGEAACGQAKRWKCLAFWRKKTPAPRAGPEAPLGQTWRWPRVQLCRRDPGRAGAGHGGSAGFLSGSRGARSPVPGPSRSHPPAWPLKNLQTVQGRRWVTPALAPSAPPTPEGPAAPQRSVRALRLKAPPVQEGDPRARERLGRGRLVTPCAHWFTKVSGLSHVSPIDTSRSGTATLSGRGFGLKLGELQPPGPLMMLGGGLTALGP</sequence>
<organism evidence="2 3">
    <name type="scientific">Chelydra serpentina</name>
    <name type="common">Snapping turtle</name>
    <name type="synonym">Testudo serpentina</name>
    <dbReference type="NCBI Taxonomy" id="8475"/>
    <lineage>
        <taxon>Eukaryota</taxon>
        <taxon>Metazoa</taxon>
        <taxon>Chordata</taxon>
        <taxon>Craniata</taxon>
        <taxon>Vertebrata</taxon>
        <taxon>Euteleostomi</taxon>
        <taxon>Archelosauria</taxon>
        <taxon>Testudinata</taxon>
        <taxon>Testudines</taxon>
        <taxon>Cryptodira</taxon>
        <taxon>Durocryptodira</taxon>
        <taxon>Americhelydia</taxon>
        <taxon>Chelydroidea</taxon>
        <taxon>Chelydridae</taxon>
        <taxon>Chelydra</taxon>
    </lineage>
</organism>
<evidence type="ECO:0000256" key="1">
    <source>
        <dbReference type="SAM" id="MobiDB-lite"/>
    </source>
</evidence>
<feature type="region of interest" description="Disordered" evidence="1">
    <location>
        <begin position="78"/>
        <end position="116"/>
    </location>
</feature>
<dbReference type="AlphaFoldDB" id="A0A8T1RZB0"/>